<reference evidence="3" key="1">
    <citation type="journal article" date="2019" name="Int. J. Syst. Evol. Microbiol.">
        <title>The Global Catalogue of Microorganisms (GCM) 10K type strain sequencing project: providing services to taxonomists for standard genome sequencing and annotation.</title>
        <authorList>
            <consortium name="The Broad Institute Genomics Platform"/>
            <consortium name="The Broad Institute Genome Sequencing Center for Infectious Disease"/>
            <person name="Wu L."/>
            <person name="Ma J."/>
        </authorList>
    </citation>
    <scope>NUCLEOTIDE SEQUENCE [LARGE SCALE GENOMIC DNA]</scope>
    <source>
        <strain evidence="3">DT92</strain>
    </source>
</reference>
<evidence type="ECO:0000259" key="1">
    <source>
        <dbReference type="Pfam" id="PF19783"/>
    </source>
</evidence>
<dbReference type="InterPro" id="IPR046235">
    <property type="entry name" value="DUF6268"/>
</dbReference>
<dbReference type="RefSeq" id="WP_378320154.1">
    <property type="nucleotide sequence ID" value="NZ_JBHUHY010000007.1"/>
</dbReference>
<accession>A0ABW5AY00</accession>
<evidence type="ECO:0000313" key="2">
    <source>
        <dbReference type="EMBL" id="MFD2187160.1"/>
    </source>
</evidence>
<dbReference type="EMBL" id="JBHUHY010000007">
    <property type="protein sequence ID" value="MFD2187160.1"/>
    <property type="molecule type" value="Genomic_DNA"/>
</dbReference>
<dbReference type="Pfam" id="PF19783">
    <property type="entry name" value="DUF6268"/>
    <property type="match status" value="1"/>
</dbReference>
<dbReference type="Proteomes" id="UP001597344">
    <property type="component" value="Unassembled WGS sequence"/>
</dbReference>
<evidence type="ECO:0000313" key="3">
    <source>
        <dbReference type="Proteomes" id="UP001597344"/>
    </source>
</evidence>
<keyword evidence="3" id="KW-1185">Reference proteome</keyword>
<name>A0ABW5AY00_9FLAO</name>
<organism evidence="2 3">
    <name type="scientific">Aquimarina celericrescens</name>
    <dbReference type="NCBI Taxonomy" id="1964542"/>
    <lineage>
        <taxon>Bacteria</taxon>
        <taxon>Pseudomonadati</taxon>
        <taxon>Bacteroidota</taxon>
        <taxon>Flavobacteriia</taxon>
        <taxon>Flavobacteriales</taxon>
        <taxon>Flavobacteriaceae</taxon>
        <taxon>Aquimarina</taxon>
    </lineage>
</organism>
<gene>
    <name evidence="2" type="ORF">ACFSJT_10195</name>
</gene>
<comment type="caution">
    <text evidence="2">The sequence shown here is derived from an EMBL/GenBank/DDBJ whole genome shotgun (WGS) entry which is preliminary data.</text>
</comment>
<proteinExistence type="predicted"/>
<protein>
    <submittedName>
        <fullName evidence="2">DUF6268 family outer membrane beta-barrel protein</fullName>
    </submittedName>
</protein>
<sequence>MQRHFNFIILMLGTIHTICGQNPNMEIGGFEYSIIPDLGDTSVEKYTLNLNLGKRFKKRGTFGVGVSYNYYVFMFNNASLDFDAHSYENIHTIRARFFFKYFINTTWSANVMFAPIVSSNFEGGLSHEDVIISSAVTLSKSWSNEKASSLFTFGIGYGIALGEPQLIPIVSFRKKVNETWSYSLGIPRTKLNYHFDQRHTLSTEASLNGLFSNISSSINFQELGSFTDTKLQYNSLDTSLNYAYRIQPNWTTVVKIGYSPWNQLKILDNENNEIYDFEPDSSLFISIGLKFNLNK</sequence>
<feature type="domain" description="DUF6268" evidence="1">
    <location>
        <begin position="59"/>
        <end position="292"/>
    </location>
</feature>